<dbReference type="KEGG" id="slaa:EUU25_01715"/>
<name>A0A6I6L1L8_9SPHN</name>
<evidence type="ECO:0000313" key="3">
    <source>
        <dbReference type="Proteomes" id="UP000428803"/>
    </source>
</evidence>
<sequence>MSLSKFTFGLTLSILSMLPTGQVGATSIVALRPHDPARACPAIETAVAEMTGQKPRTEPWPIYYSDEFGTVEYDEHIAFVKSMTTSEGRPDRSPIQLTLVWPVGKQKDDKSRALYVISLQRDKWHKEREVSFDPMQTEPEGFDFAPSYWLVEFSENRIVTMREGFIFFEFVDYDKRLKGCGRYDR</sequence>
<evidence type="ECO:0000256" key="1">
    <source>
        <dbReference type="SAM" id="SignalP"/>
    </source>
</evidence>
<dbReference type="RefSeq" id="WP_158897748.1">
    <property type="nucleotide sequence ID" value="NZ_CP035733.1"/>
</dbReference>
<reference evidence="3" key="1">
    <citation type="submission" date="2019-01" db="EMBL/GenBank/DDBJ databases">
        <title>Sphingorhabdus lacus sp.nov., isolated from an oligotrophic freshwater lake.</title>
        <authorList>
            <person name="Park M."/>
        </authorList>
    </citation>
    <scope>NUCLEOTIDE SEQUENCE [LARGE SCALE GENOMIC DNA]</scope>
    <source>
        <strain evidence="3">IMCC1753</strain>
    </source>
</reference>
<feature type="chain" id="PRO_5026326257" evidence="1">
    <location>
        <begin position="26"/>
        <end position="185"/>
    </location>
</feature>
<proteinExistence type="predicted"/>
<evidence type="ECO:0000313" key="2">
    <source>
        <dbReference type="EMBL" id="QGY79450.1"/>
    </source>
</evidence>
<gene>
    <name evidence="2" type="ORF">EUU25_01715</name>
</gene>
<keyword evidence="1" id="KW-0732">Signal</keyword>
<dbReference type="EMBL" id="CP035733">
    <property type="protein sequence ID" value="QGY79450.1"/>
    <property type="molecule type" value="Genomic_DNA"/>
</dbReference>
<organism evidence="2 3">
    <name type="scientific">Sphingorhabdus lacus</name>
    <dbReference type="NCBI Taxonomy" id="392610"/>
    <lineage>
        <taxon>Bacteria</taxon>
        <taxon>Pseudomonadati</taxon>
        <taxon>Pseudomonadota</taxon>
        <taxon>Alphaproteobacteria</taxon>
        <taxon>Sphingomonadales</taxon>
        <taxon>Sphingomonadaceae</taxon>
        <taxon>Sphingorhabdus</taxon>
    </lineage>
</organism>
<dbReference type="Proteomes" id="UP000428803">
    <property type="component" value="Chromosome"/>
</dbReference>
<feature type="signal peptide" evidence="1">
    <location>
        <begin position="1"/>
        <end position="25"/>
    </location>
</feature>
<dbReference type="OrthoDB" id="7450247at2"/>
<protein>
    <submittedName>
        <fullName evidence="2">Uncharacterized protein</fullName>
    </submittedName>
</protein>
<accession>A0A6I6L1L8</accession>
<dbReference type="AlphaFoldDB" id="A0A6I6L1L8"/>
<keyword evidence="3" id="KW-1185">Reference proteome</keyword>